<evidence type="ECO:0000256" key="1">
    <source>
        <dbReference type="SAM" id="MobiDB-lite"/>
    </source>
</evidence>
<proteinExistence type="predicted"/>
<protein>
    <recommendedName>
        <fullName evidence="4">Integrase zinc-binding domain-containing protein</fullName>
    </recommendedName>
</protein>
<comment type="caution">
    <text evidence="2">The sequence shown here is derived from an EMBL/GenBank/DDBJ whole genome shotgun (WGS) entry which is preliminary data.</text>
</comment>
<dbReference type="Proteomes" id="UP000198211">
    <property type="component" value="Unassembled WGS sequence"/>
</dbReference>
<feature type="compositionally biased region" description="Polar residues" evidence="1">
    <location>
        <begin position="79"/>
        <end position="90"/>
    </location>
</feature>
<dbReference type="AlphaFoldDB" id="A0A225WQY6"/>
<gene>
    <name evidence="2" type="ORF">PHMEG_0006334</name>
</gene>
<dbReference type="EMBL" id="NBNE01000444">
    <property type="protein sequence ID" value="OWZ19437.1"/>
    <property type="molecule type" value="Genomic_DNA"/>
</dbReference>
<feature type="region of interest" description="Disordered" evidence="1">
    <location>
        <begin position="30"/>
        <end position="99"/>
    </location>
</feature>
<accession>A0A225WQY6</accession>
<reference evidence="3" key="1">
    <citation type="submission" date="2017-03" db="EMBL/GenBank/DDBJ databases">
        <title>Phytopthora megakarya and P. palmivora, two closely related causual agents of cacao black pod achieved similar genome size and gene model numbers by different mechanisms.</title>
        <authorList>
            <person name="Ali S."/>
            <person name="Shao J."/>
            <person name="Larry D.J."/>
            <person name="Kronmiller B."/>
            <person name="Shen D."/>
            <person name="Strem M.D."/>
            <person name="Melnick R.L."/>
            <person name="Guiltinan M.J."/>
            <person name="Tyler B.M."/>
            <person name="Meinhardt L.W."/>
            <person name="Bailey B.A."/>
        </authorList>
    </citation>
    <scope>NUCLEOTIDE SEQUENCE [LARGE SCALE GENOMIC DNA]</scope>
    <source>
        <strain evidence="3">zdho120</strain>
    </source>
</reference>
<organism evidence="2 3">
    <name type="scientific">Phytophthora megakarya</name>
    <dbReference type="NCBI Taxonomy" id="4795"/>
    <lineage>
        <taxon>Eukaryota</taxon>
        <taxon>Sar</taxon>
        <taxon>Stramenopiles</taxon>
        <taxon>Oomycota</taxon>
        <taxon>Peronosporomycetes</taxon>
        <taxon>Peronosporales</taxon>
        <taxon>Peronosporaceae</taxon>
        <taxon>Phytophthora</taxon>
    </lineage>
</organism>
<evidence type="ECO:0000313" key="3">
    <source>
        <dbReference type="Proteomes" id="UP000198211"/>
    </source>
</evidence>
<evidence type="ECO:0000313" key="2">
    <source>
        <dbReference type="EMBL" id="OWZ19437.1"/>
    </source>
</evidence>
<dbReference type="OrthoDB" id="129901at2759"/>
<name>A0A225WQY6_9STRA</name>
<dbReference type="Gene3D" id="1.10.340.70">
    <property type="match status" value="1"/>
</dbReference>
<evidence type="ECO:0008006" key="4">
    <source>
        <dbReference type="Google" id="ProtNLM"/>
    </source>
</evidence>
<sequence>MERSTVVPTLLTEVQDAAVTTSEPVTLTVTTSAKSRAEKPLPMASRTDGKSATAGVKAKAPATVLTPATKKKRAAPGTKRSTVTSATNGVTMDDDELNDGVESTPGYEYTLQLSDDEVVAAQKSSKFVKRLVTAGKHDNLNVESRFGLVVVETSNGWLVVLMLSTAVFKEMHGWSRHLRGPHTYGRVARLWWWPGLRKEVNKWNM</sequence>
<keyword evidence="3" id="KW-1185">Reference proteome</keyword>